<comment type="caution">
    <text evidence="1">The sequence shown here is derived from an EMBL/GenBank/DDBJ whole genome shotgun (WGS) entry which is preliminary data.</text>
</comment>
<evidence type="ECO:0000313" key="2">
    <source>
        <dbReference type="Proteomes" id="UP000827872"/>
    </source>
</evidence>
<accession>A0ACB8G7W1</accession>
<reference evidence="1" key="1">
    <citation type="submission" date="2021-08" db="EMBL/GenBank/DDBJ databases">
        <title>The first chromosome-level gecko genome reveals the dynamic sex chromosomes of Neotropical dwarf geckos (Sphaerodactylidae: Sphaerodactylus).</title>
        <authorList>
            <person name="Pinto B.J."/>
            <person name="Keating S.E."/>
            <person name="Gamble T."/>
        </authorList>
    </citation>
    <scope>NUCLEOTIDE SEQUENCE</scope>
    <source>
        <strain evidence="1">TG3544</strain>
    </source>
</reference>
<dbReference type="EMBL" id="CM037615">
    <property type="protein sequence ID" value="KAH8015148.1"/>
    <property type="molecule type" value="Genomic_DNA"/>
</dbReference>
<keyword evidence="2" id="KW-1185">Reference proteome</keyword>
<gene>
    <name evidence="1" type="ORF">K3G42_033385</name>
</gene>
<proteinExistence type="predicted"/>
<protein>
    <submittedName>
        <fullName evidence="1">Uncharacterized protein</fullName>
    </submittedName>
</protein>
<organism evidence="1 2">
    <name type="scientific">Sphaerodactylus townsendi</name>
    <dbReference type="NCBI Taxonomy" id="933632"/>
    <lineage>
        <taxon>Eukaryota</taxon>
        <taxon>Metazoa</taxon>
        <taxon>Chordata</taxon>
        <taxon>Craniata</taxon>
        <taxon>Vertebrata</taxon>
        <taxon>Euteleostomi</taxon>
        <taxon>Lepidosauria</taxon>
        <taxon>Squamata</taxon>
        <taxon>Bifurcata</taxon>
        <taxon>Gekkota</taxon>
        <taxon>Sphaerodactylidae</taxon>
        <taxon>Sphaerodactylus</taxon>
    </lineage>
</organism>
<name>A0ACB8G7W1_9SAUR</name>
<dbReference type="Proteomes" id="UP000827872">
    <property type="component" value="Linkage Group LG02"/>
</dbReference>
<evidence type="ECO:0000313" key="1">
    <source>
        <dbReference type="EMBL" id="KAH8015148.1"/>
    </source>
</evidence>
<sequence>MQGCREALQPLSSRIIKVHKSIKMVLCGIPVNKRRDLIIRYSPMQMTPLTSGWAVATGLPKDFHTQFTPSSPFPKMASILFIYVYLFYNIFILPFPWGARGRSQQVKIHQTLYKTEHEKLLKRLPVF</sequence>